<keyword evidence="2" id="KW-0597">Phosphoprotein</keyword>
<dbReference type="PROSITE" id="PS50600">
    <property type="entry name" value="ULP_PROTEASE"/>
    <property type="match status" value="1"/>
</dbReference>
<comment type="caution">
    <text evidence="8">The sequence shown here is derived from an EMBL/GenBank/DDBJ whole genome shotgun (WGS) entry which is preliminary data.</text>
</comment>
<feature type="region of interest" description="Disordered" evidence="6">
    <location>
        <begin position="34"/>
        <end position="79"/>
    </location>
</feature>
<feature type="compositionally biased region" description="Polar residues" evidence="6">
    <location>
        <begin position="7"/>
        <end position="21"/>
    </location>
</feature>
<dbReference type="InterPro" id="IPR038765">
    <property type="entry name" value="Papain-like_cys_pep_sf"/>
</dbReference>
<feature type="region of interest" description="Disordered" evidence="6">
    <location>
        <begin position="625"/>
        <end position="663"/>
    </location>
</feature>
<feature type="compositionally biased region" description="Polar residues" evidence="6">
    <location>
        <begin position="937"/>
        <end position="953"/>
    </location>
</feature>
<evidence type="ECO:0000256" key="5">
    <source>
        <dbReference type="ARBA" id="ARBA00022801"/>
    </source>
</evidence>
<feature type="region of interest" description="Disordered" evidence="6">
    <location>
        <begin position="95"/>
        <end position="177"/>
    </location>
</feature>
<dbReference type="GO" id="GO:0005634">
    <property type="term" value="C:nucleus"/>
    <property type="evidence" value="ECO:0007669"/>
    <property type="project" value="TreeGrafter"/>
</dbReference>
<dbReference type="AlphaFoldDB" id="A0A1Q8RDE8"/>
<dbReference type="InterPro" id="IPR051947">
    <property type="entry name" value="Sentrin-specific_protease"/>
</dbReference>
<dbReference type="GO" id="GO:0006508">
    <property type="term" value="P:proteolysis"/>
    <property type="evidence" value="ECO:0007669"/>
    <property type="project" value="UniProtKB-KW"/>
</dbReference>
<feature type="region of interest" description="Disordered" evidence="6">
    <location>
        <begin position="359"/>
        <end position="451"/>
    </location>
</feature>
<feature type="compositionally biased region" description="Polar residues" evidence="6">
    <location>
        <begin position="878"/>
        <end position="904"/>
    </location>
</feature>
<evidence type="ECO:0000256" key="3">
    <source>
        <dbReference type="ARBA" id="ARBA00022670"/>
    </source>
</evidence>
<comment type="similarity">
    <text evidence="1">Belongs to the peptidase C48 family.</text>
</comment>
<feature type="compositionally biased region" description="Basic and acidic residues" evidence="6">
    <location>
        <begin position="625"/>
        <end position="637"/>
    </location>
</feature>
<dbReference type="PANTHER" id="PTHR46896">
    <property type="entry name" value="SENTRIN-SPECIFIC PROTEASE"/>
    <property type="match status" value="1"/>
</dbReference>
<organism evidence="8 9">
    <name type="scientific">Colletotrichum chlorophyti</name>
    <dbReference type="NCBI Taxonomy" id="708187"/>
    <lineage>
        <taxon>Eukaryota</taxon>
        <taxon>Fungi</taxon>
        <taxon>Dikarya</taxon>
        <taxon>Ascomycota</taxon>
        <taxon>Pezizomycotina</taxon>
        <taxon>Sordariomycetes</taxon>
        <taxon>Hypocreomycetidae</taxon>
        <taxon>Glomerellales</taxon>
        <taxon>Glomerellaceae</taxon>
        <taxon>Colletotrichum</taxon>
    </lineage>
</organism>
<feature type="compositionally biased region" description="Basic and acidic residues" evidence="6">
    <location>
        <begin position="1080"/>
        <end position="1099"/>
    </location>
</feature>
<protein>
    <submittedName>
        <fullName evidence="8">Ubiquitin-like-specific protease 2</fullName>
    </submittedName>
</protein>
<feature type="compositionally biased region" description="Polar residues" evidence="6">
    <location>
        <begin position="961"/>
        <end position="992"/>
    </location>
</feature>
<reference evidence="8 9" key="1">
    <citation type="submission" date="2016-11" db="EMBL/GenBank/DDBJ databases">
        <title>Draft Genome Assembly of Colletotrichum chlorophyti a pathogen of herbaceous plants.</title>
        <authorList>
            <person name="Gan P."/>
            <person name="Narusaka M."/>
            <person name="Tsushima A."/>
            <person name="Narusaka Y."/>
            <person name="Takano Y."/>
            <person name="Shirasu K."/>
        </authorList>
    </citation>
    <scope>NUCLEOTIDE SEQUENCE [LARGE SCALE GENOMIC DNA]</scope>
    <source>
        <strain evidence="8 9">NTL11</strain>
    </source>
</reference>
<feature type="compositionally biased region" description="Polar residues" evidence="6">
    <location>
        <begin position="34"/>
        <end position="58"/>
    </location>
</feature>
<dbReference type="Proteomes" id="UP000186583">
    <property type="component" value="Unassembled WGS sequence"/>
</dbReference>
<feature type="region of interest" description="Disordered" evidence="6">
    <location>
        <begin position="846"/>
        <end position="1115"/>
    </location>
</feature>
<evidence type="ECO:0000256" key="4">
    <source>
        <dbReference type="ARBA" id="ARBA00022786"/>
    </source>
</evidence>
<dbReference type="GO" id="GO:0070139">
    <property type="term" value="F:SUMO-specific endopeptidase activity"/>
    <property type="evidence" value="ECO:0007669"/>
    <property type="project" value="TreeGrafter"/>
</dbReference>
<dbReference type="GO" id="GO:0005737">
    <property type="term" value="C:cytoplasm"/>
    <property type="evidence" value="ECO:0007669"/>
    <property type="project" value="TreeGrafter"/>
</dbReference>
<feature type="region of interest" description="Disordered" evidence="6">
    <location>
        <begin position="774"/>
        <end position="834"/>
    </location>
</feature>
<feature type="compositionally biased region" description="Basic and acidic residues" evidence="6">
    <location>
        <begin position="1034"/>
        <end position="1049"/>
    </location>
</feature>
<dbReference type="SUPFAM" id="SSF54001">
    <property type="entry name" value="Cysteine proteinases"/>
    <property type="match status" value="1"/>
</dbReference>
<dbReference type="PANTHER" id="PTHR46896:SF3">
    <property type="entry name" value="FI06413P-RELATED"/>
    <property type="match status" value="1"/>
</dbReference>
<evidence type="ECO:0000256" key="2">
    <source>
        <dbReference type="ARBA" id="ARBA00022553"/>
    </source>
</evidence>
<dbReference type="InterPro" id="IPR003653">
    <property type="entry name" value="Peptidase_C48_C"/>
</dbReference>
<keyword evidence="5" id="KW-0378">Hydrolase</keyword>
<feature type="compositionally biased region" description="Basic and acidic residues" evidence="6">
    <location>
        <begin position="59"/>
        <end position="69"/>
    </location>
</feature>
<keyword evidence="3 8" id="KW-0645">Protease</keyword>
<feature type="region of interest" description="Disordered" evidence="6">
    <location>
        <begin position="1"/>
        <end position="21"/>
    </location>
</feature>
<gene>
    <name evidence="8" type="ORF">CCHL11_07641</name>
</gene>
<evidence type="ECO:0000259" key="7">
    <source>
        <dbReference type="PROSITE" id="PS50600"/>
    </source>
</evidence>
<evidence type="ECO:0000256" key="6">
    <source>
        <dbReference type="SAM" id="MobiDB-lite"/>
    </source>
</evidence>
<evidence type="ECO:0000313" key="8">
    <source>
        <dbReference type="EMBL" id="OLN82143.1"/>
    </source>
</evidence>
<feature type="domain" description="Ubiquitin-like protease family profile" evidence="7">
    <location>
        <begin position="486"/>
        <end position="735"/>
    </location>
</feature>
<keyword evidence="9" id="KW-1185">Reference proteome</keyword>
<accession>A0A1Q8RDE8</accession>
<dbReference type="OrthoDB" id="442460at2759"/>
<dbReference type="GO" id="GO:0016926">
    <property type="term" value="P:protein desumoylation"/>
    <property type="evidence" value="ECO:0007669"/>
    <property type="project" value="TreeGrafter"/>
</dbReference>
<dbReference type="Gene3D" id="3.40.395.10">
    <property type="entry name" value="Adenoviral Proteinase, Chain A"/>
    <property type="match status" value="1"/>
</dbReference>
<evidence type="ECO:0000256" key="1">
    <source>
        <dbReference type="ARBA" id="ARBA00005234"/>
    </source>
</evidence>
<dbReference type="Pfam" id="PF02902">
    <property type="entry name" value="Peptidase_C48"/>
    <property type="match status" value="1"/>
</dbReference>
<proteinExistence type="inferred from homology"/>
<dbReference type="Pfam" id="PF25424">
    <property type="entry name" value="PH_35"/>
    <property type="match status" value="1"/>
</dbReference>
<keyword evidence="4" id="KW-0833">Ubl conjugation pathway</keyword>
<dbReference type="EMBL" id="MPGH01000232">
    <property type="protein sequence ID" value="OLN82143.1"/>
    <property type="molecule type" value="Genomic_DNA"/>
</dbReference>
<dbReference type="STRING" id="708187.A0A1Q8RDE8"/>
<dbReference type="InterPro" id="IPR057501">
    <property type="entry name" value="DeUb_enz_PH"/>
</dbReference>
<sequence>MPAARSQAHNGSQFCLTPSSPSVVDLTGLQIPVSQKATDVETVSSRSSRDLSTAGSTSEFRRVEREQNTRKRNRHPRQPSLVVVKTQTVKDALSDDEDVLLTEEPPTKRRTTGSQKKAFFRRPASKNPAEASHKVIVDDVEDDELAQQGGSCERRKGDDIEDEAMASPTTSPNGRGRADISRVKFAVSKPLNPKRPTLRVRRAVSGSELLDMKDFNEEDRLTLQVSNSNPSHLVVDDGCSESRPDLEWMEVKLNRCAKIEYTTIGAPIAVIRRSLGMGIPAHLLVIEFAEPTNAVDFGLWAEDTRASRKDIQVSIEPQDSKRLQKIFDQQEKNAREHHQKHRSQADDIKLLEHKEAQRANGTLAPPRSSLQSESAPPPPRTPRQTKGQTLRSNMKVNGLASTPGNTSTTSAFFTLRENNDRQSGSQRALPPRQAKDLASRSTLQFSPGVNKRRSTSPLTWIEQNQDWEQIWDAKPLIFPATGKNRTSVYKDDIPRLEEGQYLNDNLIGFYLRYLQADLEMKDKKLCDRIYFMNTYFYPKLIDVKAGRGINYDGVKSWTAKVDIFSYDYIIVPVNEHAHWYLAIICNPAKLLKIAETQPGASDAESEQKNEPVSAVGEQVQHMSLEEKDPAGKQKKAEATPSVVPPAKPKSAKKATGTLARKHDPSDARVITLDSLGGGHSPTCSNLKTYLIREAMDKKNAEIDPPTTFGMTAKFIPEQEDHASCGAYLLGYMREFLKDPDGAVGRLVRKEQIDWDITSPKMRNELRSLIIEQRNEQNKRQAAEKKLKRKSNAQPSSAIKSLGDKSASELPAPTTPKPVGNAAENPLSTVKGSPAVCPLPIGASTALKQRGDGDNAEPATETEALIWSATAAAPEEVPNNRSLLKNGSSSAPHTPNQIEKSSRVPSTAPPCVKTNARHSEVGNVDTSAGQDSIRPLVSSPTTMTNKKESASTNPKDACSSDKGLNSLFSAPLQNLRKSNPVSNGTKRSTSPSEQLLGELHSSASETTTSEKESTNQDAKAGHTRTQGSIVIEDGEPVKESLRSQMKDSQKSRYFAETSTTKTKSPLAPAKARRQSALSVGKEPRPSIEKDDESQSHDRGALESLGEGFETVDLTTN</sequence>
<evidence type="ECO:0000313" key="9">
    <source>
        <dbReference type="Proteomes" id="UP000186583"/>
    </source>
</evidence>
<name>A0A1Q8RDE8_9PEZI</name>
<feature type="compositionally biased region" description="Polar residues" evidence="6">
    <location>
        <begin position="382"/>
        <end position="412"/>
    </location>
</feature>
<feature type="compositionally biased region" description="Basic and acidic residues" evidence="6">
    <location>
        <begin position="774"/>
        <end position="784"/>
    </location>
</feature>